<dbReference type="EMBL" id="JAYGGQ010000010">
    <property type="protein sequence ID" value="MEA5455744.1"/>
    <property type="molecule type" value="Genomic_DNA"/>
</dbReference>
<evidence type="ECO:0000313" key="2">
    <source>
        <dbReference type="EMBL" id="MEA5455744.1"/>
    </source>
</evidence>
<gene>
    <name evidence="2" type="ORF">SPF06_13500</name>
</gene>
<dbReference type="SUPFAM" id="SSF46955">
    <property type="entry name" value="Putative DNA-binding domain"/>
    <property type="match status" value="1"/>
</dbReference>
<dbReference type="Pfam" id="PF12728">
    <property type="entry name" value="HTH_17"/>
    <property type="match status" value="1"/>
</dbReference>
<evidence type="ECO:0000313" key="3">
    <source>
        <dbReference type="Proteomes" id="UP001304769"/>
    </source>
</evidence>
<accession>A0ABU5T8A0</accession>
<dbReference type="Gene3D" id="1.10.10.10">
    <property type="entry name" value="Winged helix-like DNA-binding domain superfamily/Winged helix DNA-binding domain"/>
    <property type="match status" value="1"/>
</dbReference>
<name>A0ABU5T8A0_9MICC</name>
<organism evidence="2 3">
    <name type="scientific">Sinomonas terricola</name>
    <dbReference type="NCBI Taxonomy" id="3110330"/>
    <lineage>
        <taxon>Bacteria</taxon>
        <taxon>Bacillati</taxon>
        <taxon>Actinomycetota</taxon>
        <taxon>Actinomycetes</taxon>
        <taxon>Micrococcales</taxon>
        <taxon>Micrococcaceae</taxon>
        <taxon>Sinomonas</taxon>
    </lineage>
</organism>
<proteinExistence type="predicted"/>
<keyword evidence="3" id="KW-1185">Reference proteome</keyword>
<dbReference type="InterPro" id="IPR010093">
    <property type="entry name" value="SinI_DNA-bd"/>
</dbReference>
<evidence type="ECO:0000259" key="1">
    <source>
        <dbReference type="Pfam" id="PF12728"/>
    </source>
</evidence>
<protein>
    <submittedName>
        <fullName evidence="2">Helix-turn-helix domain-containing protein</fullName>
    </submittedName>
</protein>
<feature type="domain" description="Helix-turn-helix" evidence="1">
    <location>
        <begin position="69"/>
        <end position="118"/>
    </location>
</feature>
<sequence>MSRFAPRTAPALGADDAASLARALSAGDVTIFADGTAYRLPDEARDAVLDLLARLARGESATVSSAEDVLTVAQAAELAGISHSYVRKLTDLGVWPVEYRGTHRRIRREDVLEWVAAQKAAHKTGRGEPGA</sequence>
<dbReference type="InterPro" id="IPR041657">
    <property type="entry name" value="HTH_17"/>
</dbReference>
<dbReference type="Proteomes" id="UP001304769">
    <property type="component" value="Unassembled WGS sequence"/>
</dbReference>
<dbReference type="NCBIfam" id="TIGR01764">
    <property type="entry name" value="excise"/>
    <property type="match status" value="1"/>
</dbReference>
<dbReference type="RefSeq" id="WP_323279623.1">
    <property type="nucleotide sequence ID" value="NZ_JAYGGQ010000010.1"/>
</dbReference>
<dbReference type="InterPro" id="IPR036388">
    <property type="entry name" value="WH-like_DNA-bd_sf"/>
</dbReference>
<comment type="caution">
    <text evidence="2">The sequence shown here is derived from an EMBL/GenBank/DDBJ whole genome shotgun (WGS) entry which is preliminary data.</text>
</comment>
<reference evidence="2 3" key="1">
    <citation type="submission" date="2023-12" db="EMBL/GenBank/DDBJ databases">
        <title>Sinomonas terricola sp. nov, isolated from litchi orchard soil in Guangdong, PR China.</title>
        <authorList>
            <person name="Jiaxin W."/>
            <person name="Yang Z."/>
            <person name="Honghui Z."/>
        </authorList>
    </citation>
    <scope>NUCLEOTIDE SEQUENCE [LARGE SCALE GENOMIC DNA]</scope>
    <source>
        <strain evidence="2 3">JGH33</strain>
    </source>
</reference>
<dbReference type="InterPro" id="IPR009061">
    <property type="entry name" value="DNA-bd_dom_put_sf"/>
</dbReference>